<dbReference type="Pfam" id="PF13517">
    <property type="entry name" value="FG-GAP_3"/>
    <property type="match status" value="1"/>
</dbReference>
<dbReference type="PANTHER" id="PTHR44103">
    <property type="entry name" value="PROPROTEIN CONVERTASE P"/>
    <property type="match status" value="1"/>
</dbReference>
<evidence type="ECO:0000313" key="3">
    <source>
        <dbReference type="Proteomes" id="UP000199440"/>
    </source>
</evidence>
<dbReference type="InterPro" id="IPR028994">
    <property type="entry name" value="Integrin_alpha_N"/>
</dbReference>
<dbReference type="SUPFAM" id="SSF69318">
    <property type="entry name" value="Integrin alpha N-terminal domain"/>
    <property type="match status" value="1"/>
</dbReference>
<dbReference type="Proteomes" id="UP000199440">
    <property type="component" value="Unassembled WGS sequence"/>
</dbReference>
<dbReference type="Gene3D" id="2.130.10.130">
    <property type="entry name" value="Integrin alpha, N-terminal"/>
    <property type="match status" value="2"/>
</dbReference>
<dbReference type="STRING" id="192904.SAMN04488514_102173"/>
<dbReference type="InterPro" id="IPR013517">
    <property type="entry name" value="FG-GAP"/>
</dbReference>
<dbReference type="OrthoDB" id="9816120at2"/>
<evidence type="ECO:0000256" key="1">
    <source>
        <dbReference type="ARBA" id="ARBA00022729"/>
    </source>
</evidence>
<gene>
    <name evidence="2" type="ORF">SAMN04488514_102173</name>
</gene>
<name>A0A1G9LPY5_9FLAO</name>
<dbReference type="RefSeq" id="WP_089886574.1">
    <property type="nucleotide sequence ID" value="NZ_FNGV01000002.1"/>
</dbReference>
<dbReference type="EMBL" id="FNGV01000002">
    <property type="protein sequence ID" value="SDL63990.1"/>
    <property type="molecule type" value="Genomic_DNA"/>
</dbReference>
<dbReference type="AlphaFoldDB" id="A0A1G9LPY5"/>
<evidence type="ECO:0000313" key="2">
    <source>
        <dbReference type="EMBL" id="SDL63990.1"/>
    </source>
</evidence>
<proteinExistence type="predicted"/>
<protein>
    <submittedName>
        <fullName evidence="2">Repeat domain-containing protein</fullName>
    </submittedName>
</protein>
<keyword evidence="3" id="KW-1185">Reference proteome</keyword>
<keyword evidence="1" id="KW-0732">Signal</keyword>
<reference evidence="2 3" key="1">
    <citation type="submission" date="2016-10" db="EMBL/GenBank/DDBJ databases">
        <authorList>
            <person name="de Groot N.N."/>
        </authorList>
    </citation>
    <scope>NUCLEOTIDE SEQUENCE [LARGE SCALE GENOMIC DNA]</scope>
    <source>
        <strain evidence="2 3">DSM 19886</strain>
    </source>
</reference>
<accession>A0A1G9LPY5</accession>
<dbReference type="PANTHER" id="PTHR44103:SF1">
    <property type="entry name" value="PROPROTEIN CONVERTASE P"/>
    <property type="match status" value="1"/>
</dbReference>
<sequence length="417" mass="46453">MKYFSIRILILVLPFPSLMLAQGAFWPRHVIDSSFSGADGVRLADLNNDNLMDIATGWEEGGFTKVYVHPGYNLVTEKWPSVIVGNTPSVEDAVFVDLNNDGAVDVISSTEGKNRKVYINWAPKNPEDYLVSTKWTSEVLPVSDGLMQWMFAIPSQIDGINGMDFIAGAKGAEAKIGWFQAPENPNNLIDWKWHPISSATWVMSLLVKDIDGDGDLDVVTSDRKPGPTNGVRWLSNPGETGKQSQEWANHFMGAKGLEVMFMDMADLDGDGLEDVIATEYTHQKIVYLRKLDHTGLNWQHYNIDIPEITGRGKAVSLGDINGDGKLDIVYSSNTLGDNSKEGLIWLTYKNEPTDSVWEWHHLSGPEGYKFDRIELLDLDGDGDLDVLTCEENYGVDSQGLGVIWYENPLNNKATHKR</sequence>
<organism evidence="2 3">
    <name type="scientific">Kriegella aquimaris</name>
    <dbReference type="NCBI Taxonomy" id="192904"/>
    <lineage>
        <taxon>Bacteria</taxon>
        <taxon>Pseudomonadati</taxon>
        <taxon>Bacteroidota</taxon>
        <taxon>Flavobacteriia</taxon>
        <taxon>Flavobacteriales</taxon>
        <taxon>Flavobacteriaceae</taxon>
        <taxon>Kriegella</taxon>
    </lineage>
</organism>